<dbReference type="SUPFAM" id="SSF109709">
    <property type="entry name" value="KorB DNA-binding domain-like"/>
    <property type="match status" value="1"/>
</dbReference>
<dbReference type="Gene3D" id="3.90.1530.30">
    <property type="match status" value="1"/>
</dbReference>
<evidence type="ECO:0000259" key="2">
    <source>
        <dbReference type="SMART" id="SM00470"/>
    </source>
</evidence>
<dbReference type="InterPro" id="IPR050336">
    <property type="entry name" value="Chromosome_partition/occlusion"/>
</dbReference>
<name>A0A2S9Q8X2_9HYPH</name>
<dbReference type="NCBIfam" id="TIGR03454">
    <property type="entry name" value="partition_RepB"/>
    <property type="match status" value="1"/>
</dbReference>
<dbReference type="InterPro" id="IPR003115">
    <property type="entry name" value="ParB_N"/>
</dbReference>
<dbReference type="CDD" id="cd16405">
    <property type="entry name" value="RepB_like_N"/>
    <property type="match status" value="1"/>
</dbReference>
<proteinExistence type="inferred from homology"/>
<dbReference type="InterPro" id="IPR017819">
    <property type="entry name" value="Plasmid_partition_RepB"/>
</dbReference>
<evidence type="ECO:0000313" key="4">
    <source>
        <dbReference type="Proteomes" id="UP000237682"/>
    </source>
</evidence>
<dbReference type="InterPro" id="IPR037972">
    <property type="entry name" value="RepB_N"/>
</dbReference>
<comment type="caution">
    <text evidence="3">The sequence shown here is derived from an EMBL/GenBank/DDBJ whole genome shotgun (WGS) entry which is preliminary data.</text>
</comment>
<dbReference type="PANTHER" id="PTHR33375:SF1">
    <property type="entry name" value="CHROMOSOME-PARTITIONING PROTEIN PARB-RELATED"/>
    <property type="match status" value="1"/>
</dbReference>
<dbReference type="SMART" id="SM00470">
    <property type="entry name" value="ParB"/>
    <property type="match status" value="1"/>
</dbReference>
<feature type="domain" description="ParB-like N-terminal" evidence="2">
    <location>
        <begin position="56"/>
        <end position="147"/>
    </location>
</feature>
<dbReference type="GO" id="GO:0003677">
    <property type="term" value="F:DNA binding"/>
    <property type="evidence" value="ECO:0007669"/>
    <property type="project" value="InterPro"/>
</dbReference>
<evidence type="ECO:0000256" key="1">
    <source>
        <dbReference type="ARBA" id="ARBA00006295"/>
    </source>
</evidence>
<dbReference type="Proteomes" id="UP000237682">
    <property type="component" value="Unassembled WGS sequence"/>
</dbReference>
<dbReference type="PANTHER" id="PTHR33375">
    <property type="entry name" value="CHROMOSOME-PARTITIONING PROTEIN PARB-RELATED"/>
    <property type="match status" value="1"/>
</dbReference>
<dbReference type="RefSeq" id="WP_105863804.1">
    <property type="nucleotide sequence ID" value="NZ_PUEJ01000007.1"/>
</dbReference>
<dbReference type="InterPro" id="IPR036086">
    <property type="entry name" value="ParB/Sulfiredoxin_sf"/>
</dbReference>
<evidence type="ECO:0000313" key="3">
    <source>
        <dbReference type="EMBL" id="PRH85808.1"/>
    </source>
</evidence>
<protein>
    <submittedName>
        <fullName evidence="3">Plasmid partitioning protein RepB</fullName>
    </submittedName>
</protein>
<gene>
    <name evidence="3" type="primary">repB</name>
    <name evidence="3" type="ORF">C5L14_19855</name>
</gene>
<dbReference type="InterPro" id="IPR004437">
    <property type="entry name" value="ParB/RepB/Spo0J"/>
</dbReference>
<dbReference type="SUPFAM" id="SSF110849">
    <property type="entry name" value="ParB/Sulfiredoxin"/>
    <property type="match status" value="1"/>
</dbReference>
<dbReference type="Pfam" id="PF07506">
    <property type="entry name" value="RepB"/>
    <property type="match status" value="1"/>
</dbReference>
<dbReference type="EMBL" id="PUEJ01000007">
    <property type="protein sequence ID" value="PRH85808.1"/>
    <property type="molecule type" value="Genomic_DNA"/>
</dbReference>
<reference evidence="3 4" key="1">
    <citation type="submission" date="2018-02" db="EMBL/GenBank/DDBJ databases">
        <title>Whole genome sequencing of endophytic bacterium.</title>
        <authorList>
            <person name="Eedara R."/>
            <person name="Podile A.R."/>
        </authorList>
    </citation>
    <scope>NUCLEOTIDE SEQUENCE [LARGE SCALE GENOMIC DNA]</scope>
    <source>
        <strain evidence="3 4">RP1T</strain>
    </source>
</reference>
<dbReference type="NCBIfam" id="TIGR00180">
    <property type="entry name" value="parB_part"/>
    <property type="match status" value="1"/>
</dbReference>
<dbReference type="AlphaFoldDB" id="A0A2S9Q8X2"/>
<dbReference type="Pfam" id="PF02195">
    <property type="entry name" value="ParB_N"/>
    <property type="match status" value="1"/>
</dbReference>
<accession>A0A2S9Q8X2</accession>
<dbReference type="GO" id="GO:0007059">
    <property type="term" value="P:chromosome segregation"/>
    <property type="evidence" value="ECO:0007669"/>
    <property type="project" value="TreeGrafter"/>
</dbReference>
<keyword evidence="4" id="KW-1185">Reference proteome</keyword>
<comment type="similarity">
    <text evidence="1">Belongs to the ParB family.</text>
</comment>
<sequence>MARKNLLASITGPAADRTLHETRSDYATRGASRSMMLSIEELAESAKRLTEGETIVALDPELLDASFVSDRIEDDEEEFALFRQGIEKDGQLQPILVRPHPEGNGRYMIVFGHRRARAARELGIRVRAVVKNVEEIAHIIAQGQENTRRADLSFIEKSLFAAKLLAMGQSKETIKSALTVDDTLLSRMLSVVEIVPASVIEAIGAAKTIGRDRWEELKKLLLRPGAASQAEELLATEDFRRLDTPARFNQLLTHLQRARKPVRTASAPQSAGNWAAQDKRVAASYRNTGKSFSLSLKSKDAGEFGHYLSSNLGALYEAFREAKQRNQTGD</sequence>
<dbReference type="GO" id="GO:0005694">
    <property type="term" value="C:chromosome"/>
    <property type="evidence" value="ECO:0007669"/>
    <property type="project" value="TreeGrafter"/>
</dbReference>
<organism evidence="3 4">
    <name type="scientific">Labrys okinawensis</name>
    <dbReference type="NCBI Taxonomy" id="346911"/>
    <lineage>
        <taxon>Bacteria</taxon>
        <taxon>Pseudomonadati</taxon>
        <taxon>Pseudomonadota</taxon>
        <taxon>Alphaproteobacteria</taxon>
        <taxon>Hyphomicrobiales</taxon>
        <taxon>Xanthobacteraceae</taxon>
        <taxon>Labrys</taxon>
    </lineage>
</organism>
<dbReference type="OrthoDB" id="7908920at2"/>
<dbReference type="InterPro" id="IPR011111">
    <property type="entry name" value="Plasmid_RepB"/>
</dbReference>